<feature type="domain" description="NfeD-like C-terminal" evidence="6">
    <location>
        <begin position="398"/>
        <end position="452"/>
    </location>
</feature>
<dbReference type="PANTHER" id="PTHR33507">
    <property type="entry name" value="INNER MEMBRANE PROTEIN YBBJ"/>
    <property type="match status" value="1"/>
</dbReference>
<feature type="domain" description="NfeD integral membrane" evidence="7">
    <location>
        <begin position="266"/>
        <end position="381"/>
    </location>
</feature>
<keyword evidence="10" id="KW-1185">Reference proteome</keyword>
<feature type="transmembrane region" description="Helical" evidence="5">
    <location>
        <begin position="313"/>
        <end position="332"/>
    </location>
</feature>
<evidence type="ECO:0000256" key="4">
    <source>
        <dbReference type="ARBA" id="ARBA00023136"/>
    </source>
</evidence>
<dbReference type="RefSeq" id="WP_185663072.1">
    <property type="nucleotide sequence ID" value="NZ_JACLAW010000003.1"/>
</dbReference>
<protein>
    <submittedName>
        <fullName evidence="9">Nodulation protein NfeD</fullName>
    </submittedName>
</protein>
<evidence type="ECO:0000313" key="9">
    <source>
        <dbReference type="EMBL" id="MBC2664805.1"/>
    </source>
</evidence>
<evidence type="ECO:0000256" key="5">
    <source>
        <dbReference type="SAM" id="Phobius"/>
    </source>
</evidence>
<evidence type="ECO:0000259" key="7">
    <source>
        <dbReference type="Pfam" id="PF24961"/>
    </source>
</evidence>
<feature type="transmembrane region" description="Helical" evidence="5">
    <location>
        <begin position="288"/>
        <end position="307"/>
    </location>
</feature>
<dbReference type="Pfam" id="PF24961">
    <property type="entry name" value="NfeD_membrane"/>
    <property type="match status" value="1"/>
</dbReference>
<dbReference type="Pfam" id="PF25145">
    <property type="entry name" value="NfeD1b_N"/>
    <property type="match status" value="1"/>
</dbReference>
<dbReference type="Pfam" id="PF01957">
    <property type="entry name" value="NfeD"/>
    <property type="match status" value="1"/>
</dbReference>
<dbReference type="InterPro" id="IPR029045">
    <property type="entry name" value="ClpP/crotonase-like_dom_sf"/>
</dbReference>
<dbReference type="Gene3D" id="2.40.50.140">
    <property type="entry name" value="Nucleic acid-binding proteins"/>
    <property type="match status" value="1"/>
</dbReference>
<evidence type="ECO:0000256" key="2">
    <source>
        <dbReference type="ARBA" id="ARBA00022692"/>
    </source>
</evidence>
<dbReference type="InterPro" id="IPR052165">
    <property type="entry name" value="Membrane_assoc_protease"/>
</dbReference>
<dbReference type="InterPro" id="IPR056738">
    <property type="entry name" value="NfeD1b_N"/>
</dbReference>
<proteinExistence type="predicted"/>
<dbReference type="Proteomes" id="UP000566813">
    <property type="component" value="Unassembled WGS sequence"/>
</dbReference>
<evidence type="ECO:0000259" key="8">
    <source>
        <dbReference type="Pfam" id="PF25145"/>
    </source>
</evidence>
<dbReference type="SUPFAM" id="SSF52096">
    <property type="entry name" value="ClpP/crotonase"/>
    <property type="match status" value="1"/>
</dbReference>
<dbReference type="InterPro" id="IPR012340">
    <property type="entry name" value="NA-bd_OB-fold"/>
</dbReference>
<dbReference type="EMBL" id="JACLAW010000003">
    <property type="protein sequence ID" value="MBC2664805.1"/>
    <property type="molecule type" value="Genomic_DNA"/>
</dbReference>
<comment type="caution">
    <text evidence="9">The sequence shown here is derived from an EMBL/GenBank/DDBJ whole genome shotgun (WGS) entry which is preliminary data.</text>
</comment>
<keyword evidence="3 5" id="KW-1133">Transmembrane helix</keyword>
<evidence type="ECO:0000313" key="10">
    <source>
        <dbReference type="Proteomes" id="UP000566813"/>
    </source>
</evidence>
<organism evidence="9 10">
    <name type="scientific">Novosphingobium flavum</name>
    <dbReference type="NCBI Taxonomy" id="1778672"/>
    <lineage>
        <taxon>Bacteria</taxon>
        <taxon>Pseudomonadati</taxon>
        <taxon>Pseudomonadota</taxon>
        <taxon>Alphaproteobacteria</taxon>
        <taxon>Sphingomonadales</taxon>
        <taxon>Sphingomonadaceae</taxon>
        <taxon>Novosphingobium</taxon>
    </lineage>
</organism>
<dbReference type="FunFam" id="3.90.226.10:FF:000089">
    <property type="entry name" value="Membrane-bound serine protease"/>
    <property type="match status" value="1"/>
</dbReference>
<accession>A0A7X1FPY1</accession>
<comment type="subcellular location">
    <subcellularLocation>
        <location evidence="1">Membrane</location>
        <topology evidence="1">Multi-pass membrane protein</topology>
    </subcellularLocation>
</comment>
<dbReference type="SUPFAM" id="SSF141322">
    <property type="entry name" value="NfeD domain-like"/>
    <property type="match status" value="1"/>
</dbReference>
<dbReference type="PANTHER" id="PTHR33507:SF4">
    <property type="entry name" value="NODULATION COMPETITIVENESS PROTEIN NFED"/>
    <property type="match status" value="1"/>
</dbReference>
<evidence type="ECO:0000256" key="1">
    <source>
        <dbReference type="ARBA" id="ARBA00004141"/>
    </source>
</evidence>
<gene>
    <name evidence="9" type="ORF">H7F51_04665</name>
</gene>
<name>A0A7X1FPY1_9SPHN</name>
<dbReference type="InterPro" id="IPR002810">
    <property type="entry name" value="NfeD-like_C"/>
</dbReference>
<dbReference type="AlphaFoldDB" id="A0A7X1FPY1"/>
<feature type="transmembrane region" description="Helical" evidence="5">
    <location>
        <begin position="265"/>
        <end position="281"/>
    </location>
</feature>
<dbReference type="InterPro" id="IPR056739">
    <property type="entry name" value="NfeD_membrane"/>
</dbReference>
<keyword evidence="2 5" id="KW-0812">Transmembrane</keyword>
<keyword evidence="4 5" id="KW-0472">Membrane</keyword>
<feature type="transmembrane region" description="Helical" evidence="5">
    <location>
        <begin position="362"/>
        <end position="383"/>
    </location>
</feature>
<dbReference type="GO" id="GO:0016020">
    <property type="term" value="C:membrane"/>
    <property type="evidence" value="ECO:0007669"/>
    <property type="project" value="UniProtKB-SubCell"/>
</dbReference>
<evidence type="ECO:0000256" key="3">
    <source>
        <dbReference type="ARBA" id="ARBA00022989"/>
    </source>
</evidence>
<feature type="transmembrane region" description="Helical" evidence="5">
    <location>
        <begin position="337"/>
        <end position="356"/>
    </location>
</feature>
<reference evidence="9 10" key="1">
    <citation type="submission" date="2020-08" db="EMBL/GenBank/DDBJ databases">
        <title>The genome sequence of type strain Novosphingobium flavum NBRC 111647.</title>
        <authorList>
            <person name="Liu Y."/>
        </authorList>
    </citation>
    <scope>NUCLEOTIDE SEQUENCE [LARGE SCALE GENOMIC DNA]</scope>
    <source>
        <strain evidence="9 10">NBRC 111647</strain>
    </source>
</reference>
<dbReference type="CDD" id="cd07020">
    <property type="entry name" value="Clp_protease_NfeD_1"/>
    <property type="match status" value="1"/>
</dbReference>
<evidence type="ECO:0000259" key="6">
    <source>
        <dbReference type="Pfam" id="PF01957"/>
    </source>
</evidence>
<sequence>MRFRHGLLQAVRLYRLVAALVVAGFLLAPVPSTPAGRDMDAGRVAIVLHLEGAVGPATADYVVRGLESAARRQAPLVILQMDTPGGLDSSMRQIIRAILASPVPVAAWVGPSGARAASAGTFILYASHIAAMAPGTNTGAATPVAVGGFSGTPDNNAPKKQASHLELKATNDAVAFIRSVAELRGRNADWAEKAVREAASLSASAALREHVIDVEARDLRDLLVQMQGRVVTVAGRSVTLETAHLALIHAAPDWRTRMLGAITDPNVAMLLMMLGIYGLIFEFMNPGAFLPGTLGAICLFTGLYAFAMLPVNYAGVALILLGTGMLVGEAFLSSHGILGLGGVISFALGATILIDADTPEFRISWSLIGGITLASAGFVMLLVRTALAARGRKVVSGREEMIGARGTVQDWADGKGHVFVHGERWAAWGGRQFTRGQPVRVAGLKGLTVHIEDLAAKED</sequence>
<dbReference type="Gene3D" id="3.90.226.10">
    <property type="entry name" value="2-enoyl-CoA Hydratase, Chain A, domain 1"/>
    <property type="match status" value="1"/>
</dbReference>
<feature type="domain" description="NfeD1b N-terminal" evidence="8">
    <location>
        <begin position="50"/>
        <end position="206"/>
    </location>
</feature>